<dbReference type="AlphaFoldDB" id="A0A0U3GHP4"/>
<reference evidence="1 2" key="1">
    <citation type="submission" date="2015-12" db="EMBL/GenBank/DDBJ databases">
        <title>Complete genome sequence of Pseudoalteromonas rubra SCSIO 6842, harboring a conjugative plasmid.</title>
        <authorList>
            <person name="Li B."/>
            <person name="Wang X."/>
        </authorList>
    </citation>
    <scope>NUCLEOTIDE SEQUENCE [LARGE SCALE GENOMIC DNA]</scope>
    <source>
        <strain evidence="1 2">SCSIO 6842</strain>
    </source>
</reference>
<dbReference type="KEGG" id="prr:AT705_06335"/>
<protein>
    <submittedName>
        <fullName evidence="1">Pilus assembly protein PilX</fullName>
    </submittedName>
</protein>
<evidence type="ECO:0000313" key="2">
    <source>
        <dbReference type="Proteomes" id="UP000069015"/>
    </source>
</evidence>
<dbReference type="Proteomes" id="UP000069015">
    <property type="component" value="Chromosome 1"/>
</dbReference>
<organism evidence="1 2">
    <name type="scientific">Pseudoalteromonas rubra</name>
    <dbReference type="NCBI Taxonomy" id="43658"/>
    <lineage>
        <taxon>Bacteria</taxon>
        <taxon>Pseudomonadati</taxon>
        <taxon>Pseudomonadota</taxon>
        <taxon>Gammaproteobacteria</taxon>
        <taxon>Alteromonadales</taxon>
        <taxon>Pseudoalteromonadaceae</taxon>
        <taxon>Pseudoalteromonas</taxon>
    </lineage>
</organism>
<gene>
    <name evidence="1" type="ORF">AT705_06335</name>
</gene>
<evidence type="ECO:0000313" key="1">
    <source>
        <dbReference type="EMBL" id="ALU42603.1"/>
    </source>
</evidence>
<dbReference type="EMBL" id="CP013611">
    <property type="protein sequence ID" value="ALU42603.1"/>
    <property type="molecule type" value="Genomic_DNA"/>
</dbReference>
<sequence length="164" mass="18078">MVMAHKQRGMVLIVSMVLIVAVMSVAVTLMSSSTIDIKVTNAAQEREAAEALLMGEVQRIISQEKARVNESVFQSRNGEFTNDEGELVRRTIHIDEELELESMQANLNSGQLLLECPRVFNFTEGLSCVITEVESSIQYGDQSRHQVTVVIGVAQEVIGNLGNQ</sequence>
<name>A0A0U3GHP4_9GAMM</name>
<proteinExistence type="predicted"/>
<accession>A0A0U3GHP4</accession>
<dbReference type="RefSeq" id="WP_058795943.1">
    <property type="nucleotide sequence ID" value="NZ_CP013611.1"/>
</dbReference>